<evidence type="ECO:0000313" key="2">
    <source>
        <dbReference type="EMBL" id="MDC8759698.1"/>
    </source>
</evidence>
<protein>
    <submittedName>
        <fullName evidence="2">DsbA family protein</fullName>
    </submittedName>
</protein>
<dbReference type="CDD" id="cd03025">
    <property type="entry name" value="DsbA_FrnE_like"/>
    <property type="match status" value="1"/>
</dbReference>
<evidence type="ECO:0000313" key="3">
    <source>
        <dbReference type="Proteomes" id="UP001221208"/>
    </source>
</evidence>
<accession>A0ABT5K3X2</accession>
<dbReference type="RefSeq" id="WP_273673033.1">
    <property type="nucleotide sequence ID" value="NZ_JAQQXR010000008.1"/>
</dbReference>
<dbReference type="PANTHER" id="PTHR13887">
    <property type="entry name" value="GLUTATHIONE S-TRANSFERASE KAPPA"/>
    <property type="match status" value="1"/>
</dbReference>
<dbReference type="PANTHER" id="PTHR13887:SF51">
    <property type="entry name" value="DSBA FAMILY PROTEIN"/>
    <property type="match status" value="1"/>
</dbReference>
<reference evidence="2 3" key="1">
    <citation type="submission" date="2022-10" db="EMBL/GenBank/DDBJ databases">
        <title>Janthinobacterium sp. hw3 Genome sequencing.</title>
        <authorList>
            <person name="Park S."/>
        </authorList>
    </citation>
    <scope>NUCLEOTIDE SEQUENCE [LARGE SCALE GENOMIC DNA]</scope>
    <source>
        <strain evidence="3">hw3</strain>
    </source>
</reference>
<comment type="caution">
    <text evidence="2">The sequence shown here is derived from an EMBL/GenBank/DDBJ whole genome shotgun (WGS) entry which is preliminary data.</text>
</comment>
<evidence type="ECO:0000259" key="1">
    <source>
        <dbReference type="Pfam" id="PF01323"/>
    </source>
</evidence>
<proteinExistence type="predicted"/>
<dbReference type="Gene3D" id="3.40.30.10">
    <property type="entry name" value="Glutaredoxin"/>
    <property type="match status" value="1"/>
</dbReference>
<dbReference type="EMBL" id="JAQQXR010000008">
    <property type="protein sequence ID" value="MDC8759698.1"/>
    <property type="molecule type" value="Genomic_DNA"/>
</dbReference>
<dbReference type="InterPro" id="IPR036249">
    <property type="entry name" value="Thioredoxin-like_sf"/>
</dbReference>
<sequence length="234" mass="24619">MTQATLHYIFDPLCGWCYGAAPLVQAAQALAGIDVVFHGGGMMTGSNRRQITPQWRAYVLPHDRRIAEMTGQPFGDAYLNGLLNDTAALMDSEPPITAILAAEALAGRGLDMIHRLQRAHYVDGVRIAEAAVLRALAQELGLDGAAFAEACQRLGCAATQQHIAASRALLNRVGGQGFPTFALDDGSGDLTVLDLGAYLGRPVEWLARLGRVAGVQPQAGAALVCDADSCVVPG</sequence>
<gene>
    <name evidence="2" type="ORF">OIK44_19115</name>
</gene>
<feature type="domain" description="DSBA-like thioredoxin" evidence="1">
    <location>
        <begin position="9"/>
        <end position="186"/>
    </location>
</feature>
<dbReference type="Proteomes" id="UP001221208">
    <property type="component" value="Unassembled WGS sequence"/>
</dbReference>
<dbReference type="InterPro" id="IPR001853">
    <property type="entry name" value="DSBA-like_thioredoxin_dom"/>
</dbReference>
<dbReference type="Pfam" id="PF01323">
    <property type="entry name" value="DSBA"/>
    <property type="match status" value="1"/>
</dbReference>
<name>A0ABT5K3X2_9BURK</name>
<organism evidence="2 3">
    <name type="scientific">Janthinobacterium fluminis</name>
    <dbReference type="NCBI Taxonomy" id="2987524"/>
    <lineage>
        <taxon>Bacteria</taxon>
        <taxon>Pseudomonadati</taxon>
        <taxon>Pseudomonadota</taxon>
        <taxon>Betaproteobacteria</taxon>
        <taxon>Burkholderiales</taxon>
        <taxon>Oxalobacteraceae</taxon>
        <taxon>Janthinobacterium</taxon>
    </lineage>
</organism>
<dbReference type="SUPFAM" id="SSF52833">
    <property type="entry name" value="Thioredoxin-like"/>
    <property type="match status" value="1"/>
</dbReference>
<keyword evidence="3" id="KW-1185">Reference proteome</keyword>